<evidence type="ECO:0000313" key="2">
    <source>
        <dbReference type="EMBL" id="KAL0091753.1"/>
    </source>
</evidence>
<name>A0ABR3B6X8_PHYBL</name>
<keyword evidence="3" id="KW-1185">Reference proteome</keyword>
<protein>
    <submittedName>
        <fullName evidence="2">Uncharacterized protein</fullName>
    </submittedName>
</protein>
<feature type="region of interest" description="Disordered" evidence="1">
    <location>
        <begin position="1"/>
        <end position="133"/>
    </location>
</feature>
<organism evidence="2 3">
    <name type="scientific">Phycomyces blakesleeanus</name>
    <dbReference type="NCBI Taxonomy" id="4837"/>
    <lineage>
        <taxon>Eukaryota</taxon>
        <taxon>Fungi</taxon>
        <taxon>Fungi incertae sedis</taxon>
        <taxon>Mucoromycota</taxon>
        <taxon>Mucoromycotina</taxon>
        <taxon>Mucoromycetes</taxon>
        <taxon>Mucorales</taxon>
        <taxon>Phycomycetaceae</taxon>
        <taxon>Phycomyces</taxon>
    </lineage>
</organism>
<feature type="compositionally biased region" description="Acidic residues" evidence="1">
    <location>
        <begin position="1"/>
        <end position="19"/>
    </location>
</feature>
<proteinExistence type="predicted"/>
<feature type="compositionally biased region" description="Low complexity" evidence="1">
    <location>
        <begin position="108"/>
        <end position="127"/>
    </location>
</feature>
<evidence type="ECO:0000313" key="3">
    <source>
        <dbReference type="Proteomes" id="UP001448207"/>
    </source>
</evidence>
<comment type="caution">
    <text evidence="2">The sequence shown here is derived from an EMBL/GenBank/DDBJ whole genome shotgun (WGS) entry which is preliminary data.</text>
</comment>
<reference evidence="2 3" key="1">
    <citation type="submission" date="2024-04" db="EMBL/GenBank/DDBJ databases">
        <title>Symmetric and asymmetric DNA N6-adenine methylation regulates different biological responses in Mucorales.</title>
        <authorList>
            <consortium name="Lawrence Berkeley National Laboratory"/>
            <person name="Lax C."/>
            <person name="Mondo S.J."/>
            <person name="Osorio-Concepcion M."/>
            <person name="Muszewska A."/>
            <person name="Corrochano-Luque M."/>
            <person name="Gutierrez G."/>
            <person name="Riley R."/>
            <person name="Lipzen A."/>
            <person name="Guo J."/>
            <person name="Hundley H."/>
            <person name="Amirebrahimi M."/>
            <person name="Ng V."/>
            <person name="Lorenzo-Gutierrez D."/>
            <person name="Binder U."/>
            <person name="Yang J."/>
            <person name="Song Y."/>
            <person name="Canovas D."/>
            <person name="Navarro E."/>
            <person name="Freitag M."/>
            <person name="Gabaldon T."/>
            <person name="Grigoriev I.V."/>
            <person name="Corrochano L.M."/>
            <person name="Nicolas F.E."/>
            <person name="Garre V."/>
        </authorList>
    </citation>
    <scope>NUCLEOTIDE SEQUENCE [LARGE SCALE GENOMIC DNA]</scope>
    <source>
        <strain evidence="2 3">L51</strain>
    </source>
</reference>
<sequence>MEALDELEEEDEEEEEEDDEKRGEMVNEFSLPLDDYEQLISEHRQDDQSTYDEPSSPPAKRTRTSKREESPAVSVAESAASTPEPEEGKSKRSSRGVRKSEVTPEPMSGRQRSGRRTTTGRGTSRSTTRTKRK</sequence>
<dbReference type="Proteomes" id="UP001448207">
    <property type="component" value="Unassembled WGS sequence"/>
</dbReference>
<dbReference type="EMBL" id="JBCLYO010000003">
    <property type="protein sequence ID" value="KAL0091753.1"/>
    <property type="molecule type" value="Genomic_DNA"/>
</dbReference>
<feature type="compositionally biased region" description="Low complexity" evidence="1">
    <location>
        <begin position="71"/>
        <end position="83"/>
    </location>
</feature>
<accession>A0ABR3B6X8</accession>
<gene>
    <name evidence="2" type="ORF">J3Q64DRAFT_1808358</name>
</gene>
<evidence type="ECO:0000256" key="1">
    <source>
        <dbReference type="SAM" id="MobiDB-lite"/>
    </source>
</evidence>